<accession>J1QEV5</accession>
<dbReference type="Proteomes" id="UP000012043">
    <property type="component" value="Unassembled WGS sequence"/>
</dbReference>
<reference evidence="1 2" key="1">
    <citation type="journal article" date="2012" name="J. Bacteriol.">
        <title>Genome Sequence of Pectin-Degrading Alishewanella aestuarii Strain B11T, Isolated from Tidal Flat Sediment.</title>
        <authorList>
            <person name="Jung J."/>
            <person name="Choi S."/>
            <person name="Chun J."/>
            <person name="Park W."/>
        </authorList>
    </citation>
    <scope>NUCLEOTIDE SEQUENCE [LARGE SCALE GENOMIC DNA]</scope>
    <source>
        <strain evidence="1 2">B11</strain>
    </source>
</reference>
<protein>
    <submittedName>
        <fullName evidence="1">Uncharacterized protein</fullName>
    </submittedName>
</protein>
<evidence type="ECO:0000313" key="2">
    <source>
        <dbReference type="Proteomes" id="UP000012043"/>
    </source>
</evidence>
<dbReference type="AlphaFoldDB" id="J1QEV5"/>
<proteinExistence type="predicted"/>
<gene>
    <name evidence="1" type="ORF">AEST_32270</name>
</gene>
<comment type="caution">
    <text evidence="1">The sequence shown here is derived from an EMBL/GenBank/DDBJ whole genome shotgun (WGS) entry which is preliminary data.</text>
</comment>
<keyword evidence="2" id="KW-1185">Reference proteome</keyword>
<dbReference type="PATRIC" id="fig|1197174.4.peg.3157"/>
<name>J1QEV5_9ALTE</name>
<sequence length="39" mass="4306">MPGLSADARHHSALLRLIWRRALVITPAEQRKSALGISI</sequence>
<evidence type="ECO:0000313" key="1">
    <source>
        <dbReference type="EMBL" id="EJI84021.1"/>
    </source>
</evidence>
<dbReference type="EMBL" id="ALAB01000041">
    <property type="protein sequence ID" value="EJI84021.1"/>
    <property type="molecule type" value="Genomic_DNA"/>
</dbReference>
<organism evidence="1 2">
    <name type="scientific">Alishewanella aestuarii B11</name>
    <dbReference type="NCBI Taxonomy" id="1197174"/>
    <lineage>
        <taxon>Bacteria</taxon>
        <taxon>Pseudomonadati</taxon>
        <taxon>Pseudomonadota</taxon>
        <taxon>Gammaproteobacteria</taxon>
        <taxon>Alteromonadales</taxon>
        <taxon>Alteromonadaceae</taxon>
        <taxon>Alishewanella</taxon>
    </lineage>
</organism>